<dbReference type="KEGG" id="vni:VIBNI_B0429"/>
<gene>
    <name evidence="1" type="ORF">VIBNI_B0429</name>
</gene>
<name>U4KGD1_9VIBR</name>
<evidence type="ECO:0000313" key="1">
    <source>
        <dbReference type="EMBL" id="CCO60243.1"/>
    </source>
</evidence>
<reference evidence="1 2" key="1">
    <citation type="journal article" date="2013" name="ISME J.">
        <title>Comparative genomics of pathogenic lineages of Vibrio nigripulchritudo identifies virulence-associated traits.</title>
        <authorList>
            <person name="Goudenege D."/>
            <person name="Labreuche Y."/>
            <person name="Krin E."/>
            <person name="Ansquer D."/>
            <person name="Mangenot S."/>
            <person name="Calteau A."/>
            <person name="Medigue C."/>
            <person name="Mazel D."/>
            <person name="Polz M.F."/>
            <person name="Le Roux F."/>
        </authorList>
    </citation>
    <scope>NUCLEOTIDE SEQUENCE [LARGE SCALE GENOMIC DNA]</scope>
    <source>
        <strain evidence="2">SnF1</strain>
    </source>
</reference>
<evidence type="ECO:0000313" key="2">
    <source>
        <dbReference type="Proteomes" id="UP000016895"/>
    </source>
</evidence>
<dbReference type="Proteomes" id="UP000016895">
    <property type="component" value="Chromosome 2"/>
</dbReference>
<keyword evidence="2" id="KW-1185">Reference proteome</keyword>
<proteinExistence type="predicted"/>
<dbReference type="RefSeq" id="WP_022560874.1">
    <property type="nucleotide sequence ID" value="NC_022543.1"/>
</dbReference>
<protein>
    <submittedName>
        <fullName evidence="1">Uncharacterized protein</fullName>
    </submittedName>
</protein>
<dbReference type="OrthoDB" id="5956204at2"/>
<accession>U4KGD1</accession>
<sequence>MSDAKAGACLYILTGLLQRLEKENSGLIKDMIEGVKADQLSISNSLPDLPEREKIDDVFKETLVTLERADQLMADDKNS</sequence>
<dbReference type="EMBL" id="FO203527">
    <property type="protein sequence ID" value="CCO60243.1"/>
    <property type="molecule type" value="Genomic_DNA"/>
</dbReference>
<dbReference type="PATRIC" id="fig|1260221.3.peg.4102"/>
<dbReference type="AlphaFoldDB" id="U4KGD1"/>
<dbReference type="eggNOG" id="ENOG5033CU9">
    <property type="taxonomic scope" value="Bacteria"/>
</dbReference>
<organism evidence="1 2">
    <name type="scientific">Vibrio nigripulchritudo</name>
    <dbReference type="NCBI Taxonomy" id="28173"/>
    <lineage>
        <taxon>Bacteria</taxon>
        <taxon>Pseudomonadati</taxon>
        <taxon>Pseudomonadota</taxon>
        <taxon>Gammaproteobacteria</taxon>
        <taxon>Vibrionales</taxon>
        <taxon>Vibrionaceae</taxon>
        <taxon>Vibrio</taxon>
    </lineage>
</organism>